<organism evidence="2">
    <name type="scientific">Xenorhabdus bovienii str. feltiae Moldova</name>
    <dbReference type="NCBI Taxonomy" id="1398200"/>
    <lineage>
        <taxon>Bacteria</taxon>
        <taxon>Pseudomonadati</taxon>
        <taxon>Pseudomonadota</taxon>
        <taxon>Gammaproteobacteria</taxon>
        <taxon>Enterobacterales</taxon>
        <taxon>Morganellaceae</taxon>
        <taxon>Xenorhabdus</taxon>
    </lineage>
</organism>
<dbReference type="EMBL" id="CBSV010000059">
    <property type="protein sequence ID" value="CDH00310.1"/>
    <property type="molecule type" value="Genomic_DNA"/>
</dbReference>
<evidence type="ECO:0000256" key="1">
    <source>
        <dbReference type="SAM" id="Phobius"/>
    </source>
</evidence>
<keyword evidence="1" id="KW-1133">Transmembrane helix</keyword>
<feature type="transmembrane region" description="Helical" evidence="1">
    <location>
        <begin position="12"/>
        <end position="31"/>
    </location>
</feature>
<reference evidence="2" key="1">
    <citation type="submission" date="2013-07" db="EMBL/GenBank/DDBJ databases">
        <title>Sub-species coevolution in mutualistic symbiosis.</title>
        <authorList>
            <person name="Murfin K."/>
            <person name="Klassen J."/>
            <person name="Lee M."/>
            <person name="Forst S."/>
            <person name="Stock P."/>
            <person name="Goodrich-Blair H."/>
        </authorList>
    </citation>
    <scope>NUCLEOTIDE SEQUENCE [LARGE SCALE GENOMIC DNA]</scope>
    <source>
        <strain evidence="2">Feltiae Moldova</strain>
    </source>
</reference>
<proteinExistence type="predicted"/>
<protein>
    <submittedName>
        <fullName evidence="2">Uncharacterized protein</fullName>
    </submittedName>
</protein>
<comment type="caution">
    <text evidence="2">The sequence shown here is derived from an EMBL/GenBank/DDBJ whole genome shotgun (WGS) entry which is preliminary data.</text>
</comment>
<keyword evidence="1" id="KW-0812">Transmembrane</keyword>
<evidence type="ECO:0000313" key="2">
    <source>
        <dbReference type="EMBL" id="CDH00310.1"/>
    </source>
</evidence>
<keyword evidence="1" id="KW-0472">Membrane</keyword>
<gene>
    <name evidence="2" type="ORF">XBFM1_1510008</name>
</gene>
<accession>A0A077NNB8</accession>
<dbReference type="AlphaFoldDB" id="A0A077NNB8"/>
<dbReference type="HOGENOM" id="CLU_3319411_0_0_6"/>
<name>A0A077NNB8_XENBV</name>
<dbReference type="Proteomes" id="UP000028487">
    <property type="component" value="Unassembled WGS sequence"/>
</dbReference>
<sequence>MRKAFAKINTYLYSFLYVNFIVIKQLITISLELKIYPTY</sequence>